<feature type="domain" description="Smr" evidence="1">
    <location>
        <begin position="278"/>
        <end position="339"/>
    </location>
</feature>
<reference evidence="2 3" key="1">
    <citation type="submission" date="2016-10" db="EMBL/GenBank/DDBJ databases">
        <authorList>
            <person name="de Groot N.N."/>
        </authorList>
    </citation>
    <scope>NUCLEOTIDE SEQUENCE [LARGE SCALE GENOMIC DNA]</scope>
    <source>
        <strain evidence="2 3">DSM 28286</strain>
    </source>
</reference>
<protein>
    <submittedName>
        <fullName evidence="2">Smr domain-containing protein</fullName>
    </submittedName>
</protein>
<dbReference type="Pfam" id="PF01713">
    <property type="entry name" value="Smr"/>
    <property type="match status" value="1"/>
</dbReference>
<evidence type="ECO:0000313" key="3">
    <source>
        <dbReference type="Proteomes" id="UP000199031"/>
    </source>
</evidence>
<dbReference type="Proteomes" id="UP000199031">
    <property type="component" value="Unassembled WGS sequence"/>
</dbReference>
<proteinExistence type="predicted"/>
<accession>A0A1I5WHT2</accession>
<dbReference type="EMBL" id="FOXQ01000006">
    <property type="protein sequence ID" value="SFQ19199.1"/>
    <property type="molecule type" value="Genomic_DNA"/>
</dbReference>
<name>A0A1I5WHT2_9BACT</name>
<evidence type="ECO:0000313" key="2">
    <source>
        <dbReference type="EMBL" id="SFQ19199.1"/>
    </source>
</evidence>
<dbReference type="InterPro" id="IPR036781">
    <property type="entry name" value="Smr_assoc-like_sf"/>
</dbReference>
<evidence type="ECO:0000259" key="1">
    <source>
        <dbReference type="Pfam" id="PF01713"/>
    </source>
</evidence>
<keyword evidence="3" id="KW-1185">Reference proteome</keyword>
<dbReference type="OrthoDB" id="1524810at2"/>
<dbReference type="SUPFAM" id="SSF158949">
    <property type="entry name" value="Smr-associated domain-like"/>
    <property type="match status" value="1"/>
</dbReference>
<gene>
    <name evidence="2" type="ORF">SAMN05444277_106193</name>
</gene>
<dbReference type="AlphaFoldDB" id="A0A1I5WHT2"/>
<dbReference type="InterPro" id="IPR002625">
    <property type="entry name" value="Smr_dom"/>
</dbReference>
<organism evidence="2 3">
    <name type="scientific">Parafilimonas terrae</name>
    <dbReference type="NCBI Taxonomy" id="1465490"/>
    <lineage>
        <taxon>Bacteria</taxon>
        <taxon>Pseudomonadati</taxon>
        <taxon>Bacteroidota</taxon>
        <taxon>Chitinophagia</taxon>
        <taxon>Chitinophagales</taxon>
        <taxon>Chitinophagaceae</taxon>
        <taxon>Parafilimonas</taxon>
    </lineage>
</organism>
<dbReference type="RefSeq" id="WP_090658805.1">
    <property type="nucleotide sequence ID" value="NZ_FOXQ01000006.1"/>
</dbReference>
<dbReference type="InterPro" id="IPR036063">
    <property type="entry name" value="Smr_dom_sf"/>
</dbReference>
<dbReference type="Gene3D" id="3.30.1370.110">
    <property type="match status" value="1"/>
</dbReference>
<dbReference type="STRING" id="1465490.SAMN05444277_106193"/>
<sequence>MKYQPGDDIIILHTNEEGKVAEIINNKMLLVEVRGVRFPVYTDQVDFPYFKRFTSKRNTPAKKPAKKYIDDIPKEKKQVQQTVREEGVWLSFIPKFTMDEFGDEVVELFKLYLINKNTIGYKFQYIQGFFGNEEFELKGDILMRNDFYLHDIPFSDFNDNPFFNFEFSLITPEKNKAEYYETSIKLKPKQLFQRIEEMKDKNEPSINFKLFDVYPEKAIEESVELTPNILKKNKLYQAERIREHLEPARSVVDLHMEKLSDDWQHLSNFEILTLQLKEFEKWYELALAHHLPSFTVIHGVGSGKLRDEIHDILKTKKEVKTFINQYHPRYGYGATEIYFQY</sequence>